<feature type="active site" evidence="3">
    <location>
        <position position="332"/>
    </location>
</feature>
<dbReference type="Pfam" id="PF00026">
    <property type="entry name" value="Asp"/>
    <property type="match status" value="1"/>
</dbReference>
<dbReference type="PROSITE" id="PS00141">
    <property type="entry name" value="ASP_PROTEASE"/>
    <property type="match status" value="1"/>
</dbReference>
<reference evidence="9 10" key="1">
    <citation type="journal article" date="2018" name="Mol. Biol. Evol.">
        <title>Broad Genomic Sampling Reveals a Smut Pathogenic Ancestry of the Fungal Clade Ustilaginomycotina.</title>
        <authorList>
            <person name="Kijpornyongpan T."/>
            <person name="Mondo S.J."/>
            <person name="Barry K."/>
            <person name="Sandor L."/>
            <person name="Lee J."/>
            <person name="Lipzen A."/>
            <person name="Pangilinan J."/>
            <person name="LaButti K."/>
            <person name="Hainaut M."/>
            <person name="Henrissat B."/>
            <person name="Grigoriev I.V."/>
            <person name="Spatafora J.W."/>
            <person name="Aime M.C."/>
        </authorList>
    </citation>
    <scope>NUCLEOTIDE SEQUENCE [LARGE SCALE GENOMIC DNA]</scope>
    <source>
        <strain evidence="9 10">MCA 5214</strain>
    </source>
</reference>
<evidence type="ECO:0000256" key="7">
    <source>
        <dbReference type="SAM" id="SignalP"/>
    </source>
</evidence>
<dbReference type="OrthoDB" id="771136at2759"/>
<accession>A0A316UNC2</accession>
<keyword evidence="5 9" id="KW-0645">Protease</keyword>
<proteinExistence type="inferred from homology"/>
<feature type="compositionally biased region" description="Low complexity" evidence="6">
    <location>
        <begin position="477"/>
        <end position="486"/>
    </location>
</feature>
<dbReference type="PROSITE" id="PS51767">
    <property type="entry name" value="PEPTIDASE_A1"/>
    <property type="match status" value="1"/>
</dbReference>
<dbReference type="Gene3D" id="2.40.70.10">
    <property type="entry name" value="Acid Proteases"/>
    <property type="match status" value="2"/>
</dbReference>
<dbReference type="AlphaFoldDB" id="A0A316UNC2"/>
<dbReference type="InterPro" id="IPR034164">
    <property type="entry name" value="Pepsin-like_dom"/>
</dbReference>
<dbReference type="EMBL" id="KZ819670">
    <property type="protein sequence ID" value="PWN26779.1"/>
    <property type="molecule type" value="Genomic_DNA"/>
</dbReference>
<dbReference type="InterPro" id="IPR021109">
    <property type="entry name" value="Peptidase_aspartic_dom_sf"/>
</dbReference>
<dbReference type="RefSeq" id="XP_025361391.1">
    <property type="nucleotide sequence ID" value="XM_025503876.1"/>
</dbReference>
<dbReference type="CDD" id="cd05471">
    <property type="entry name" value="pepsin_like"/>
    <property type="match status" value="1"/>
</dbReference>
<name>A0A316UNC2_9BASI</name>
<feature type="region of interest" description="Disordered" evidence="6">
    <location>
        <begin position="473"/>
        <end position="498"/>
    </location>
</feature>
<dbReference type="STRING" id="1569628.A0A316UNC2"/>
<evidence type="ECO:0000256" key="6">
    <source>
        <dbReference type="SAM" id="MobiDB-lite"/>
    </source>
</evidence>
<dbReference type="SUPFAM" id="SSF50630">
    <property type="entry name" value="Acid proteases"/>
    <property type="match status" value="1"/>
</dbReference>
<feature type="chain" id="PRO_5016351578" evidence="7">
    <location>
        <begin position="21"/>
        <end position="538"/>
    </location>
</feature>
<keyword evidence="2 5" id="KW-0064">Aspartyl protease</keyword>
<evidence type="ECO:0000313" key="10">
    <source>
        <dbReference type="Proteomes" id="UP000245884"/>
    </source>
</evidence>
<evidence type="ECO:0000313" key="9">
    <source>
        <dbReference type="EMBL" id="PWN26779.1"/>
    </source>
</evidence>
<evidence type="ECO:0000259" key="8">
    <source>
        <dbReference type="PROSITE" id="PS51767"/>
    </source>
</evidence>
<feature type="domain" description="Peptidase A1" evidence="8">
    <location>
        <begin position="121"/>
        <end position="449"/>
    </location>
</feature>
<evidence type="ECO:0000256" key="3">
    <source>
        <dbReference type="PIRSR" id="PIRSR601461-1"/>
    </source>
</evidence>
<dbReference type="PRINTS" id="PR00792">
    <property type="entry name" value="PEPSIN"/>
</dbReference>
<gene>
    <name evidence="9" type="ORF">BDZ90DRAFT_192048</name>
</gene>
<dbReference type="InterPro" id="IPR001969">
    <property type="entry name" value="Aspartic_peptidase_AS"/>
</dbReference>
<dbReference type="FunFam" id="2.40.70.10:FF:000008">
    <property type="entry name" value="Cathepsin D"/>
    <property type="match status" value="1"/>
</dbReference>
<keyword evidence="10" id="KW-1185">Reference proteome</keyword>
<dbReference type="Proteomes" id="UP000245884">
    <property type="component" value="Unassembled WGS sequence"/>
</dbReference>
<sequence>MRNFAAVAGLTALSALTANSIVLPQSVGDQRFAADEAAAASSQNVKRSTNDGVFAKRNQGESIRLELNHSKRQPLDSMDKVKEFAANQKAYVQQKYGKKKASDAEKRQVAGLVDYGQDSFYFAQVAVGTPAQNFNIILDTGSSDFWVTDADCRSSQCADVALYNTGASSSSVQSQTPFQIQYGSGAVRGTLYADTVALAGYTVFNTTVAGVTQLATGTLRSPTSGIMGMGFEQLATSGATPFWEVLAKSGTLQTQAFTFQLQRNKMASQDALSSGGVFTLGEIDGNQYQGDITYTNLPNSQRGRAGYWAIPLDNVQLNGNTISTSGQLAAIDTGTTLIGAPEDIADQFYSQIPNAQPVNVGGEQGYYAYPCDTNLNVAFTFGGKTWSISSADFSGGTVAQDRSGQNYCLGAIFGANLGSGAPEWIVGDSFLKNVFSVYEYEPTPRVGFAELKNGQAQNAPVSIGLVPSGTAANRQQVSPASSATASTGGGVGPPSLSVDSAAATQTNIVGGSGLPNPVAANAVATASVSTVRNGKESV</sequence>
<keyword evidence="5" id="KW-0378">Hydrolase</keyword>
<evidence type="ECO:0000256" key="2">
    <source>
        <dbReference type="ARBA" id="ARBA00022750"/>
    </source>
</evidence>
<dbReference type="GO" id="GO:0004190">
    <property type="term" value="F:aspartic-type endopeptidase activity"/>
    <property type="evidence" value="ECO:0007669"/>
    <property type="project" value="UniProtKB-KW"/>
</dbReference>
<evidence type="ECO:0000256" key="4">
    <source>
        <dbReference type="PIRSR" id="PIRSR601461-2"/>
    </source>
</evidence>
<keyword evidence="4" id="KW-1015">Disulfide bond</keyword>
<keyword evidence="7" id="KW-0732">Signal</keyword>
<organism evidence="9 10">
    <name type="scientific">Jaminaea rosea</name>
    <dbReference type="NCBI Taxonomy" id="1569628"/>
    <lineage>
        <taxon>Eukaryota</taxon>
        <taxon>Fungi</taxon>
        <taxon>Dikarya</taxon>
        <taxon>Basidiomycota</taxon>
        <taxon>Ustilaginomycotina</taxon>
        <taxon>Exobasidiomycetes</taxon>
        <taxon>Microstromatales</taxon>
        <taxon>Microstromatales incertae sedis</taxon>
        <taxon>Jaminaea</taxon>
    </lineage>
</organism>
<dbReference type="GeneID" id="37025699"/>
<dbReference type="InterPro" id="IPR001461">
    <property type="entry name" value="Aspartic_peptidase_A1"/>
</dbReference>
<evidence type="ECO:0000256" key="5">
    <source>
        <dbReference type="RuleBase" id="RU000454"/>
    </source>
</evidence>
<dbReference type="GO" id="GO:0006508">
    <property type="term" value="P:proteolysis"/>
    <property type="evidence" value="ECO:0007669"/>
    <property type="project" value="UniProtKB-KW"/>
</dbReference>
<protein>
    <submittedName>
        <fullName evidence="9">Acid protease</fullName>
    </submittedName>
</protein>
<comment type="similarity">
    <text evidence="1 5">Belongs to the peptidase A1 family.</text>
</comment>
<evidence type="ECO:0000256" key="1">
    <source>
        <dbReference type="ARBA" id="ARBA00007447"/>
    </source>
</evidence>
<dbReference type="InterPro" id="IPR033121">
    <property type="entry name" value="PEPTIDASE_A1"/>
</dbReference>
<dbReference type="PANTHER" id="PTHR47966">
    <property type="entry name" value="BETA-SITE APP-CLEAVING ENZYME, ISOFORM A-RELATED"/>
    <property type="match status" value="1"/>
</dbReference>
<feature type="signal peptide" evidence="7">
    <location>
        <begin position="1"/>
        <end position="20"/>
    </location>
</feature>
<dbReference type="PANTHER" id="PTHR47966:SF57">
    <property type="entry name" value="PEPTIDASE A1 DOMAIN-CONTAINING PROTEIN"/>
    <property type="match status" value="1"/>
</dbReference>
<feature type="active site" evidence="3">
    <location>
        <position position="139"/>
    </location>
</feature>
<feature type="disulfide bond" evidence="4">
    <location>
        <begin position="152"/>
        <end position="157"/>
    </location>
</feature>